<dbReference type="Proteomes" id="UP000887565">
    <property type="component" value="Unplaced"/>
</dbReference>
<protein>
    <submittedName>
        <fullName evidence="2">Uncharacterized protein</fullName>
    </submittedName>
</protein>
<sequence>LLRTSSTSIQAAASRNDCSFVNKSLNVTLHNEKFQIDFTTQLKSLRENTGVKTWINVIRSRPIDAVGQKNSLDDRTTDLFEIRALHILAQTLRMRTMQGRLSRVRAGRSRRRR</sequence>
<evidence type="ECO:0000313" key="2">
    <source>
        <dbReference type="WBParaSite" id="nRc.2.0.1.t35915-RA"/>
    </source>
</evidence>
<reference evidence="2" key="1">
    <citation type="submission" date="2022-11" db="UniProtKB">
        <authorList>
            <consortium name="WormBaseParasite"/>
        </authorList>
    </citation>
    <scope>IDENTIFICATION</scope>
</reference>
<keyword evidence="1" id="KW-1185">Reference proteome</keyword>
<dbReference type="WBParaSite" id="nRc.2.0.1.t35915-RA">
    <property type="protein sequence ID" value="nRc.2.0.1.t35915-RA"/>
    <property type="gene ID" value="nRc.2.0.1.g35915"/>
</dbReference>
<accession>A0A915KC18</accession>
<dbReference type="AlphaFoldDB" id="A0A915KC18"/>
<organism evidence="1 2">
    <name type="scientific">Romanomermis culicivorax</name>
    <name type="common">Nematode worm</name>
    <dbReference type="NCBI Taxonomy" id="13658"/>
    <lineage>
        <taxon>Eukaryota</taxon>
        <taxon>Metazoa</taxon>
        <taxon>Ecdysozoa</taxon>
        <taxon>Nematoda</taxon>
        <taxon>Enoplea</taxon>
        <taxon>Dorylaimia</taxon>
        <taxon>Mermithida</taxon>
        <taxon>Mermithoidea</taxon>
        <taxon>Mermithidae</taxon>
        <taxon>Romanomermis</taxon>
    </lineage>
</organism>
<evidence type="ECO:0000313" key="1">
    <source>
        <dbReference type="Proteomes" id="UP000887565"/>
    </source>
</evidence>
<proteinExistence type="predicted"/>
<name>A0A915KC18_ROMCU</name>